<sequence length="311" mass="34953">MDLRNLSDPADLKTRQIDRIFQFRNMSPPGTIPAHHSGNTRKHPLCGPTGYKCRGKQILPRIDLVRAGRPVFLDVEGIELTDLSSVLMKGVARVSIVNERDEMILDTFVSYPSDVSHRPGWYKSGVGWKDIRPDNFARPIGVVLLELKAIFDKAGTVVGYALENEQQYLRGLLWSHWHLRDTQRFSGFSKYAGNPEHPRPGLKVLALSVAGIKIQEKVHCSVQDARATRKIYSMHSEGIEKEQSEAELQVKLLYTNFPREYNPATDPTAKYLVATDLTKWMQNLDTEPQALSDSVTAGEAKEGADEIEAKL</sequence>
<evidence type="ECO:0000256" key="6">
    <source>
        <dbReference type="SAM" id="MobiDB-lite"/>
    </source>
</evidence>
<dbReference type="GeneID" id="35425673"/>
<name>A0ABZ0NCT5_CERBT</name>
<dbReference type="PANTHER" id="PTHR12801:SF45">
    <property type="entry name" value="RNA EXONUCLEASE 4"/>
    <property type="match status" value="1"/>
</dbReference>
<evidence type="ECO:0000256" key="2">
    <source>
        <dbReference type="ARBA" id="ARBA00022722"/>
    </source>
</evidence>
<protein>
    <recommendedName>
        <fullName evidence="7">Exonuclease domain-containing protein</fullName>
    </recommendedName>
</protein>
<evidence type="ECO:0000259" key="7">
    <source>
        <dbReference type="SMART" id="SM00479"/>
    </source>
</evidence>
<dbReference type="RefSeq" id="XP_023458929.2">
    <property type="nucleotide sequence ID" value="XM_023594524.2"/>
</dbReference>
<dbReference type="SMART" id="SM00479">
    <property type="entry name" value="EXOIII"/>
    <property type="match status" value="1"/>
</dbReference>
<accession>A0ABZ0NCT5</accession>
<keyword evidence="1" id="KW-0698">rRNA processing</keyword>
<reference evidence="8 9" key="1">
    <citation type="submission" date="2023-09" db="EMBL/GenBank/DDBJ databases">
        <title>Complete-Gapless Cercospora beticola genome.</title>
        <authorList>
            <person name="Wyatt N.A."/>
            <person name="Spanner R.E."/>
            <person name="Bolton M.D."/>
        </authorList>
    </citation>
    <scope>NUCLEOTIDE SEQUENCE [LARGE SCALE GENOMIC DNA]</scope>
    <source>
        <strain evidence="8">Cb09-40</strain>
    </source>
</reference>
<keyword evidence="3" id="KW-0378">Hydrolase</keyword>
<evidence type="ECO:0000256" key="4">
    <source>
        <dbReference type="ARBA" id="ARBA00022839"/>
    </source>
</evidence>
<keyword evidence="9" id="KW-1185">Reference proteome</keyword>
<dbReference type="EMBL" id="CP134184">
    <property type="protein sequence ID" value="WPA97318.1"/>
    <property type="molecule type" value="Genomic_DNA"/>
</dbReference>
<evidence type="ECO:0000256" key="1">
    <source>
        <dbReference type="ARBA" id="ARBA00022552"/>
    </source>
</evidence>
<feature type="domain" description="Exonuclease" evidence="7">
    <location>
        <begin position="69"/>
        <end position="241"/>
    </location>
</feature>
<dbReference type="SUPFAM" id="SSF53098">
    <property type="entry name" value="Ribonuclease H-like"/>
    <property type="match status" value="1"/>
</dbReference>
<evidence type="ECO:0000313" key="9">
    <source>
        <dbReference type="Proteomes" id="UP001302367"/>
    </source>
</evidence>
<dbReference type="Gene3D" id="3.30.420.10">
    <property type="entry name" value="Ribonuclease H-like superfamily/Ribonuclease H"/>
    <property type="match status" value="1"/>
</dbReference>
<dbReference type="InterPro" id="IPR013520">
    <property type="entry name" value="Ribonucl_H"/>
</dbReference>
<dbReference type="InterPro" id="IPR047021">
    <property type="entry name" value="REXO1/3/4-like"/>
</dbReference>
<keyword evidence="4" id="KW-0269">Exonuclease</keyword>
<dbReference type="InterPro" id="IPR036397">
    <property type="entry name" value="RNaseH_sf"/>
</dbReference>
<evidence type="ECO:0000313" key="8">
    <source>
        <dbReference type="EMBL" id="WPA97318.1"/>
    </source>
</evidence>
<comment type="function">
    <text evidence="5">Exoribonuclease involved in ribosome biosynthesis. Involved in the processing of ITS1, the internal transcribed spacer localized between the 18S and 5.8S rRNAs.</text>
</comment>
<dbReference type="Proteomes" id="UP001302367">
    <property type="component" value="Chromosome 1"/>
</dbReference>
<dbReference type="InterPro" id="IPR012337">
    <property type="entry name" value="RNaseH-like_sf"/>
</dbReference>
<evidence type="ECO:0000256" key="5">
    <source>
        <dbReference type="ARBA" id="ARBA00025599"/>
    </source>
</evidence>
<gene>
    <name evidence="8" type="ORF">RHO25_001927</name>
</gene>
<dbReference type="PANTHER" id="PTHR12801">
    <property type="entry name" value="RNA EXONUCLEASE REXO1 / RECO3 FAMILY MEMBER-RELATED"/>
    <property type="match status" value="1"/>
</dbReference>
<keyword evidence="2" id="KW-0540">Nuclease</keyword>
<organism evidence="8 9">
    <name type="scientific">Cercospora beticola</name>
    <name type="common">Sugarbeet leaf spot fungus</name>
    <dbReference type="NCBI Taxonomy" id="122368"/>
    <lineage>
        <taxon>Eukaryota</taxon>
        <taxon>Fungi</taxon>
        <taxon>Dikarya</taxon>
        <taxon>Ascomycota</taxon>
        <taxon>Pezizomycotina</taxon>
        <taxon>Dothideomycetes</taxon>
        <taxon>Dothideomycetidae</taxon>
        <taxon>Mycosphaerellales</taxon>
        <taxon>Mycosphaerellaceae</taxon>
        <taxon>Cercospora</taxon>
    </lineage>
</organism>
<feature type="region of interest" description="Disordered" evidence="6">
    <location>
        <begin position="290"/>
        <end position="311"/>
    </location>
</feature>
<feature type="compositionally biased region" description="Basic and acidic residues" evidence="6">
    <location>
        <begin position="299"/>
        <end position="311"/>
    </location>
</feature>
<evidence type="ECO:0000256" key="3">
    <source>
        <dbReference type="ARBA" id="ARBA00022801"/>
    </source>
</evidence>
<proteinExistence type="predicted"/>